<dbReference type="EMBL" id="LSYS01009367">
    <property type="protein sequence ID" value="OPJ66519.1"/>
    <property type="molecule type" value="Genomic_DNA"/>
</dbReference>
<evidence type="ECO:0000313" key="4">
    <source>
        <dbReference type="Proteomes" id="UP000190648"/>
    </source>
</evidence>
<protein>
    <recommendedName>
        <fullName evidence="2">RIMB1/RIM3A-C-like N-terminal domain-containing protein</fullName>
    </recommendedName>
</protein>
<gene>
    <name evidence="3" type="ORF">AV530_016564</name>
</gene>
<feature type="compositionally biased region" description="Low complexity" evidence="1">
    <location>
        <begin position="136"/>
        <end position="146"/>
    </location>
</feature>
<dbReference type="Proteomes" id="UP000190648">
    <property type="component" value="Unassembled WGS sequence"/>
</dbReference>
<proteinExistence type="predicted"/>
<feature type="domain" description="RIMB1/RIM3A-C-like N-terminal" evidence="2">
    <location>
        <begin position="168"/>
        <end position="256"/>
    </location>
</feature>
<dbReference type="InterPro" id="IPR057950">
    <property type="entry name" value="RIMB1/RIM3A-C-like_N"/>
</dbReference>
<accession>A0A1V4J2Y3</accession>
<sequence length="262" mass="28888">MVPAGVLQLTVTLTGPQQPCTEGGGWWELEVLWTELEELYFHQLYLRDKPEGPPGHQGHQEMQSSCSPDENGLQVLVVASCLMVLVFPADTAGETPKSHSAGQQATCQAMVAALLQVPESAGEDLVLPGMADALDPPQSSQQQFGPGSRGESRTLNYSPATPGSTLSQLLEKKTHLQQTLEDLEMQHGALYMQNYLLRMQRSQETCVDAGRLQQKSTKLAPFTKNLKERYRQLQKTIKYMMNPPVPLPIKSTAEELSMKSLP</sequence>
<feature type="region of interest" description="Disordered" evidence="1">
    <location>
        <begin position="128"/>
        <end position="164"/>
    </location>
</feature>
<reference evidence="3 4" key="1">
    <citation type="submission" date="2016-02" db="EMBL/GenBank/DDBJ databases">
        <title>Band-tailed pigeon sequencing and assembly.</title>
        <authorList>
            <person name="Soares A.E."/>
            <person name="Novak B.J."/>
            <person name="Rice E.S."/>
            <person name="O'Connell B."/>
            <person name="Chang D."/>
            <person name="Weber S."/>
            <person name="Shapiro B."/>
        </authorList>
    </citation>
    <scope>NUCLEOTIDE SEQUENCE [LARGE SCALE GENOMIC DNA]</scope>
    <source>
        <strain evidence="3">BTP2013</strain>
        <tissue evidence="3">Blood</tissue>
    </source>
</reference>
<evidence type="ECO:0000313" key="3">
    <source>
        <dbReference type="EMBL" id="OPJ66519.1"/>
    </source>
</evidence>
<dbReference type="Pfam" id="PF25566">
    <property type="entry name" value="RIMB1_N"/>
    <property type="match status" value="1"/>
</dbReference>
<evidence type="ECO:0000259" key="2">
    <source>
        <dbReference type="Pfam" id="PF25566"/>
    </source>
</evidence>
<organism evidence="3 4">
    <name type="scientific">Patagioenas fasciata monilis</name>
    <dbReference type="NCBI Taxonomy" id="372326"/>
    <lineage>
        <taxon>Eukaryota</taxon>
        <taxon>Metazoa</taxon>
        <taxon>Chordata</taxon>
        <taxon>Craniata</taxon>
        <taxon>Vertebrata</taxon>
        <taxon>Euteleostomi</taxon>
        <taxon>Archelosauria</taxon>
        <taxon>Archosauria</taxon>
        <taxon>Dinosauria</taxon>
        <taxon>Saurischia</taxon>
        <taxon>Theropoda</taxon>
        <taxon>Coelurosauria</taxon>
        <taxon>Aves</taxon>
        <taxon>Neognathae</taxon>
        <taxon>Neoaves</taxon>
        <taxon>Columbimorphae</taxon>
        <taxon>Columbiformes</taxon>
        <taxon>Columbidae</taxon>
        <taxon>Patagioenas</taxon>
    </lineage>
</organism>
<name>A0A1V4J2Y3_PATFA</name>
<dbReference type="AlphaFoldDB" id="A0A1V4J2Y3"/>
<evidence type="ECO:0000256" key="1">
    <source>
        <dbReference type="SAM" id="MobiDB-lite"/>
    </source>
</evidence>
<comment type="caution">
    <text evidence="3">The sequence shown here is derived from an EMBL/GenBank/DDBJ whole genome shotgun (WGS) entry which is preliminary data.</text>
</comment>
<keyword evidence="4" id="KW-1185">Reference proteome</keyword>
<feature type="compositionally biased region" description="Polar residues" evidence="1">
    <location>
        <begin position="153"/>
        <end position="164"/>
    </location>
</feature>